<comment type="caution">
    <text evidence="1">The sequence shown here is derived from an EMBL/GenBank/DDBJ whole genome shotgun (WGS) entry which is preliminary data.</text>
</comment>
<gene>
    <name evidence="1" type="ORF">THIOM_004320</name>
</gene>
<dbReference type="AlphaFoldDB" id="A0A0A6NX70"/>
<proteinExistence type="predicted"/>
<sequence length="91" mass="10021">MNGGDYDAGYQAGIEQAQQECQNDPASCGIDSASCKHSTYEPSKGEVHIPFIDVPGDFGTTQTFDIYLMQQPSTLTFDLDLQRIILKQTDN</sequence>
<keyword evidence="2" id="KW-1185">Reference proteome</keyword>
<reference evidence="1 2" key="1">
    <citation type="submission" date="2016-05" db="EMBL/GenBank/DDBJ databases">
        <title>Single-cell genome of chain-forming Candidatus Thiomargarita nelsonii and comparison to other large sulfur-oxidizing bacteria.</title>
        <authorList>
            <person name="Winkel M."/>
            <person name="Salman V."/>
            <person name="Woyke T."/>
            <person name="Schulz-Vogt H."/>
            <person name="Richter M."/>
            <person name="Flood B."/>
            <person name="Bailey J."/>
            <person name="Amann R."/>
            <person name="Mussmann M."/>
        </authorList>
    </citation>
    <scope>NUCLEOTIDE SEQUENCE [LARGE SCALE GENOMIC DNA]</scope>
    <source>
        <strain evidence="1 2">THI036</strain>
    </source>
</reference>
<accession>A0A0A6NX70</accession>
<name>A0A0A6NX70_9GAMM</name>
<protein>
    <submittedName>
        <fullName evidence="1">Uncharacterized protein</fullName>
    </submittedName>
</protein>
<evidence type="ECO:0000313" key="2">
    <source>
        <dbReference type="Proteomes" id="UP000076962"/>
    </source>
</evidence>
<organism evidence="1 2">
    <name type="scientific">Candidatus Thiomargarita nelsonii</name>
    <dbReference type="NCBI Taxonomy" id="1003181"/>
    <lineage>
        <taxon>Bacteria</taxon>
        <taxon>Pseudomonadati</taxon>
        <taxon>Pseudomonadota</taxon>
        <taxon>Gammaproteobacteria</taxon>
        <taxon>Thiotrichales</taxon>
        <taxon>Thiotrichaceae</taxon>
        <taxon>Thiomargarita</taxon>
    </lineage>
</organism>
<dbReference type="Proteomes" id="UP000076962">
    <property type="component" value="Unassembled WGS sequence"/>
</dbReference>
<dbReference type="EMBL" id="LUTY01002583">
    <property type="protein sequence ID" value="OAD20001.1"/>
    <property type="molecule type" value="Genomic_DNA"/>
</dbReference>
<evidence type="ECO:0000313" key="1">
    <source>
        <dbReference type="EMBL" id="OAD20001.1"/>
    </source>
</evidence>